<sequence>MSGTRYPLEVNPLLPARLARLDELANDLRYSWDRPTRDLFAQLHNKLWRAVGHSPKALLKRIDQHLLDEAAENSEFLGSMARVLSAYDSYQVRPSREIGPRMAEGDLIAYFCAEFGFHESLPIYSGGLGILAGDHCKTASDMHLPFVGVGLLYRQGYFQQTIDGEGRQAATYHDSDFDELPVAPAVLDSGEALHIQVELPGRMVEVKVWQVRVGVVKLYLLDTDLEQNTPHDRDIAHRLYGGDRTTRIEQEIILGIGGVRALKVLGLHPTVWHINEGHAAFLVLERIRQLVRQGLDFDSAFEAAASNMVFTTHTPVPAGHDHFAEDMIRHYFESCANEIGCSIESLLALGRVQGQQEFNMTTLALRSSSYHNAVSRIHGEVSSRICKDIWPQIDPDDNPMDYVTNGIHVPSFLSELWRDIFDRAPAPGGWSQNLTDAGYWQGVHTIPDHQFWSTRQSIKAQMLHLVRARISEQHARNHGSQAHLDRLLKLADPDNPNVLTIGFARRFATYKRATLLFKNLDWLRQIVSDPERPVVFIFAGKAHPADEPGQAMIRRIAEVAAMPEFEAHILMVEGYDLHLSRRLVAGVDVWLNNPLYPLEASGTSGMKAAINGVINLSVLDGWWGEGYQGGDGANGWAIKPVSSSYDENRRDYEEARTFYELLQDKVSPLYYDRSPMGYSPGWVAMAKRSIATIAPHFNSMRMVSEYVTKFYQPAARRWSHCRESDYACARRLSEWKARIGAAWSGVTLRWAGENIQRRIRFGESIHIEVALQLNKLKPDDVRVELLLSRPNAVVRPQHCFKLARQGRNADGEDIYGLELTPDICGKIEYRIRVYPHHELLPHPFEMGMMVWL</sequence>
<evidence type="ECO:0000256" key="1">
    <source>
        <dbReference type="ARBA" id="ARBA00001275"/>
    </source>
</evidence>
<keyword evidence="6" id="KW-0808">Transferase</keyword>
<dbReference type="InterPro" id="IPR011834">
    <property type="entry name" value="Agluc_phsphrylas"/>
</dbReference>
<dbReference type="GO" id="GO:0030170">
    <property type="term" value="F:pyridoxal phosphate binding"/>
    <property type="evidence" value="ECO:0007669"/>
    <property type="project" value="InterPro"/>
</dbReference>
<comment type="catalytic activity">
    <reaction evidence="1">
        <text>[(1-&gt;4)-alpha-D-glucosyl](n) + phosphate = [(1-&gt;4)-alpha-D-glucosyl](n-1) + alpha-D-glucose 1-phosphate</text>
        <dbReference type="Rhea" id="RHEA:41732"/>
        <dbReference type="Rhea" id="RHEA-COMP:9584"/>
        <dbReference type="Rhea" id="RHEA-COMP:9586"/>
        <dbReference type="ChEBI" id="CHEBI:15444"/>
        <dbReference type="ChEBI" id="CHEBI:43474"/>
        <dbReference type="ChEBI" id="CHEBI:58601"/>
        <dbReference type="EC" id="2.4.1.1"/>
    </reaction>
</comment>
<dbReference type="InterPro" id="IPR024517">
    <property type="entry name" value="Glycogen_phosphorylase_DUF3417"/>
</dbReference>
<dbReference type="Proteomes" id="UP000742786">
    <property type="component" value="Unassembled WGS sequence"/>
</dbReference>
<evidence type="ECO:0000256" key="2">
    <source>
        <dbReference type="ARBA" id="ARBA00006047"/>
    </source>
</evidence>
<keyword evidence="4" id="KW-0663">Pyridoxal phosphate</keyword>
<evidence type="ECO:0000256" key="3">
    <source>
        <dbReference type="ARBA" id="ARBA00022533"/>
    </source>
</evidence>
<gene>
    <name evidence="6" type="ORF">GTOL_11416</name>
</gene>
<feature type="domain" description="DUF3417" evidence="5">
    <location>
        <begin position="14"/>
        <end position="121"/>
    </location>
</feature>
<organism evidence="6 7">
    <name type="scientific">Georgfuchsia toluolica</name>
    <dbReference type="NCBI Taxonomy" id="424218"/>
    <lineage>
        <taxon>Bacteria</taxon>
        <taxon>Pseudomonadati</taxon>
        <taxon>Pseudomonadota</taxon>
        <taxon>Betaproteobacteria</taxon>
        <taxon>Nitrosomonadales</taxon>
        <taxon>Sterolibacteriaceae</taxon>
        <taxon>Georgfuchsia</taxon>
    </lineage>
</organism>
<dbReference type="GO" id="GO:0008184">
    <property type="term" value="F:glycogen phosphorylase activity"/>
    <property type="evidence" value="ECO:0007669"/>
    <property type="project" value="InterPro"/>
</dbReference>
<dbReference type="EC" id="2.4.1.1" evidence="6"/>
<dbReference type="RefSeq" id="WP_220635492.1">
    <property type="nucleotide sequence ID" value="NZ_CAJQUM010000001.1"/>
</dbReference>
<accession>A0A916J3X6</accession>
<comment type="caution">
    <text evidence="6">The sequence shown here is derived from an EMBL/GenBank/DDBJ whole genome shotgun (WGS) entry which is preliminary data.</text>
</comment>
<keyword evidence="6" id="KW-0328">Glycosyltransferase</keyword>
<dbReference type="NCBIfam" id="TIGR02094">
    <property type="entry name" value="more_P_ylases"/>
    <property type="match status" value="1"/>
</dbReference>
<dbReference type="PANTHER" id="PTHR42655:SF1">
    <property type="entry name" value="GLYCOGEN PHOSPHORYLASE"/>
    <property type="match status" value="1"/>
</dbReference>
<dbReference type="InterPro" id="IPR052182">
    <property type="entry name" value="Glycogen/Maltodextrin_Phosph"/>
</dbReference>
<comment type="similarity">
    <text evidence="2">Belongs to the glycogen phosphorylase family.</text>
</comment>
<proteinExistence type="inferred from homology"/>
<dbReference type="Gene3D" id="3.40.50.2000">
    <property type="entry name" value="Glycogen Phosphorylase B"/>
    <property type="match status" value="3"/>
</dbReference>
<dbReference type="PANTHER" id="PTHR42655">
    <property type="entry name" value="GLYCOGEN PHOSPHORYLASE"/>
    <property type="match status" value="1"/>
</dbReference>
<evidence type="ECO:0000313" key="6">
    <source>
        <dbReference type="EMBL" id="CAG4883533.1"/>
    </source>
</evidence>
<dbReference type="AlphaFoldDB" id="A0A916J3X6"/>
<feature type="modified residue" description="N6-(pyridoxal phosphate)lysine" evidence="4">
    <location>
        <position position="607"/>
    </location>
</feature>
<evidence type="ECO:0000256" key="4">
    <source>
        <dbReference type="PIRSR" id="PIRSR000460-1"/>
    </source>
</evidence>
<dbReference type="SUPFAM" id="SSF53756">
    <property type="entry name" value="UDP-Glycosyltransferase/glycogen phosphorylase"/>
    <property type="match status" value="1"/>
</dbReference>
<keyword evidence="7" id="KW-1185">Reference proteome</keyword>
<dbReference type="GO" id="GO:0005975">
    <property type="term" value="P:carbohydrate metabolic process"/>
    <property type="evidence" value="ECO:0007669"/>
    <property type="project" value="InterPro"/>
</dbReference>
<dbReference type="Pfam" id="PF11897">
    <property type="entry name" value="DUF3417"/>
    <property type="match status" value="1"/>
</dbReference>
<keyword evidence="3" id="KW-0021">Allosteric enzyme</keyword>
<name>A0A916J3X6_9PROT</name>
<dbReference type="PIRSF" id="PIRSF000460">
    <property type="entry name" value="Pprylas_GlgP"/>
    <property type="match status" value="1"/>
</dbReference>
<dbReference type="InterPro" id="IPR000811">
    <property type="entry name" value="Glyco_trans_35"/>
</dbReference>
<evidence type="ECO:0000259" key="5">
    <source>
        <dbReference type="Pfam" id="PF11897"/>
    </source>
</evidence>
<dbReference type="EMBL" id="CAJQUM010000001">
    <property type="protein sequence ID" value="CAG4883533.1"/>
    <property type="molecule type" value="Genomic_DNA"/>
</dbReference>
<reference evidence="6" key="1">
    <citation type="submission" date="2021-04" db="EMBL/GenBank/DDBJ databases">
        <authorList>
            <person name="Hornung B."/>
        </authorList>
    </citation>
    <scope>NUCLEOTIDE SEQUENCE</scope>
    <source>
        <strain evidence="6">G5G6</strain>
    </source>
</reference>
<dbReference type="Pfam" id="PF00343">
    <property type="entry name" value="Phosphorylase"/>
    <property type="match status" value="1"/>
</dbReference>
<evidence type="ECO:0000313" key="7">
    <source>
        <dbReference type="Proteomes" id="UP000742786"/>
    </source>
</evidence>
<protein>
    <submittedName>
        <fullName evidence="6">Glycogen phosphorylase</fullName>
        <ecNumber evidence="6">2.4.1.1</ecNumber>
    </submittedName>
</protein>